<dbReference type="Proteomes" id="UP001311730">
    <property type="component" value="Unassembled WGS sequence"/>
</dbReference>
<organism evidence="3 4">
    <name type="scientific">Capnocytophaga gingivalis</name>
    <dbReference type="NCBI Taxonomy" id="1017"/>
    <lineage>
        <taxon>Bacteria</taxon>
        <taxon>Pseudomonadati</taxon>
        <taxon>Bacteroidota</taxon>
        <taxon>Flavobacteriia</taxon>
        <taxon>Flavobacteriales</taxon>
        <taxon>Flavobacteriaceae</taxon>
        <taxon>Capnocytophaga</taxon>
    </lineage>
</organism>
<gene>
    <name evidence="3" type="ORF">VJJ08_04900</name>
</gene>
<proteinExistence type="predicted"/>
<dbReference type="Pfam" id="PF03993">
    <property type="entry name" value="DUF349"/>
    <property type="match status" value="5"/>
</dbReference>
<sequence length="648" mass="77164">MLENEKKSSQEVSAEILAQEVQEKAPLGNNPADFLSEIQQENARSAEDTEEKKRHEIPMLNYDNLDLEALQHELKKLIDHEKITAIKSHVEAIKKAFDNHYAQLVEDKRAQFLSQEGAEDKDFSFSLPIRDTFYKTYQQYKQLKAQHQKQLEGELKSNLERKQEIIAEIKNLISLGKDDVAWDTNTLLRKFLDLKKKWYEIGAVPREYYNDIWNNFNHHTDNFFDYLSLTRNYQENDFKQNLEKKNKLIEKAQALLAETDVQKAFRELQLLHKIWKEDTGPVEKEYREKLWEQFSAITKEIHDKRQAFLKRLEASFVDNKHKKLGIISQIEDITKQHFTSHNEYQKAIAKVNELREEFQKIGRVPQEDSEPIWQRFIEAIRAFSKQKNQFYKENKKTQNENIAKRQELIAIANAHKDSTDWEVVTPLIQKIQEDWKQIGAIPRKLSNAMWEEFREACNHYFDRLHKERKHQHKQENADIEQKKALLDQLKAFVLTGNQEEDVKVLEDFQEKWNSLGKLPERLRVIDTRFNKIMSAIYKKLNFDKKQIELIKYNNKLEHMPNDDNALAKEEIFVRKKIDDIRKDILQLENNLQFFTNVDKKHPLMREALKSIHEQHEALALWEDKLKELRLREKKEEEEVLAPEAPESV</sequence>
<comment type="caution">
    <text evidence="3">The sequence shown here is derived from an EMBL/GenBank/DDBJ whole genome shotgun (WGS) entry which is preliminary data.</text>
</comment>
<feature type="compositionally biased region" description="Basic and acidic residues" evidence="2">
    <location>
        <begin position="44"/>
        <end position="54"/>
    </location>
</feature>
<feature type="coiled-coil region" evidence="1">
    <location>
        <begin position="235"/>
        <end position="262"/>
    </location>
</feature>
<dbReference type="InterPro" id="IPR007139">
    <property type="entry name" value="DUF349"/>
</dbReference>
<accession>A0ABU5Z6R8</accession>
<feature type="region of interest" description="Disordered" evidence="2">
    <location>
        <begin position="1"/>
        <end position="54"/>
    </location>
</feature>
<evidence type="ECO:0000256" key="1">
    <source>
        <dbReference type="SAM" id="Coils"/>
    </source>
</evidence>
<dbReference type="EMBL" id="JAYKBW010000005">
    <property type="protein sequence ID" value="MEB3074642.1"/>
    <property type="molecule type" value="Genomic_DNA"/>
</dbReference>
<feature type="coiled-coil region" evidence="1">
    <location>
        <begin position="577"/>
        <end position="638"/>
    </location>
</feature>
<protein>
    <submittedName>
        <fullName evidence="3">DUF349 domain-containing protein</fullName>
    </submittedName>
</protein>
<keyword evidence="4" id="KW-1185">Reference proteome</keyword>
<evidence type="ECO:0000256" key="2">
    <source>
        <dbReference type="SAM" id="MobiDB-lite"/>
    </source>
</evidence>
<evidence type="ECO:0000313" key="4">
    <source>
        <dbReference type="Proteomes" id="UP001311730"/>
    </source>
</evidence>
<evidence type="ECO:0000313" key="3">
    <source>
        <dbReference type="EMBL" id="MEB3074642.1"/>
    </source>
</evidence>
<dbReference type="RefSeq" id="WP_323983001.1">
    <property type="nucleotide sequence ID" value="NZ_JAYKBW010000005.1"/>
</dbReference>
<name>A0ABU5Z6R8_9FLAO</name>
<reference evidence="3 4" key="1">
    <citation type="submission" date="2023-12" db="EMBL/GenBank/DDBJ databases">
        <title>Genomic sequences of Capnocytophaga and Parvimonas strains.</title>
        <authorList>
            <person name="Watt R.M."/>
            <person name="Wang M."/>
            <person name="Yang T."/>
            <person name="Tong W.M."/>
        </authorList>
    </citation>
    <scope>NUCLEOTIDE SEQUENCE [LARGE SCALE GENOMIC DNA]</scope>
    <source>
        <strain evidence="3 4">CCUG 13096</strain>
    </source>
</reference>
<keyword evidence="1" id="KW-0175">Coiled coil</keyword>